<gene>
    <name evidence="2" type="ORF">AKJ09_07464</name>
</gene>
<accession>A0A0K1Q4Q0</accession>
<proteinExistence type="predicted"/>
<organism evidence="2 3">
    <name type="scientific">Labilithrix luteola</name>
    <dbReference type="NCBI Taxonomy" id="1391654"/>
    <lineage>
        <taxon>Bacteria</taxon>
        <taxon>Pseudomonadati</taxon>
        <taxon>Myxococcota</taxon>
        <taxon>Polyangia</taxon>
        <taxon>Polyangiales</taxon>
        <taxon>Labilitrichaceae</taxon>
        <taxon>Labilithrix</taxon>
    </lineage>
</organism>
<dbReference type="STRING" id="1391654.AKJ09_07464"/>
<dbReference type="EMBL" id="CP012333">
    <property type="protein sequence ID" value="AKV00801.1"/>
    <property type="molecule type" value="Genomic_DNA"/>
</dbReference>
<sequence>MKRTIDRPLDLPPEKLRGSYGRRHGDAARLVRIAPAGVRKCDHVPIDGPPGNQWRAEQNATGQRLDVHKATATGESLRKARDLGPKPIMAEDER</sequence>
<feature type="region of interest" description="Disordered" evidence="1">
    <location>
        <begin position="1"/>
        <end position="23"/>
    </location>
</feature>
<evidence type="ECO:0000313" key="2">
    <source>
        <dbReference type="EMBL" id="AKV00801.1"/>
    </source>
</evidence>
<evidence type="ECO:0000256" key="1">
    <source>
        <dbReference type="SAM" id="MobiDB-lite"/>
    </source>
</evidence>
<evidence type="ECO:0000313" key="3">
    <source>
        <dbReference type="Proteomes" id="UP000064967"/>
    </source>
</evidence>
<dbReference type="Proteomes" id="UP000064967">
    <property type="component" value="Chromosome"/>
</dbReference>
<feature type="compositionally biased region" description="Basic and acidic residues" evidence="1">
    <location>
        <begin position="76"/>
        <end position="94"/>
    </location>
</feature>
<dbReference type="KEGG" id="llu:AKJ09_07464"/>
<protein>
    <submittedName>
        <fullName evidence="2">Uncharacterized protein</fullName>
    </submittedName>
</protein>
<feature type="region of interest" description="Disordered" evidence="1">
    <location>
        <begin position="69"/>
        <end position="94"/>
    </location>
</feature>
<dbReference type="AlphaFoldDB" id="A0A0K1Q4Q0"/>
<reference evidence="2 3" key="1">
    <citation type="submission" date="2015-08" db="EMBL/GenBank/DDBJ databases">
        <authorList>
            <person name="Babu N.S."/>
            <person name="Beckwith C.J."/>
            <person name="Beseler K.G."/>
            <person name="Brison A."/>
            <person name="Carone J.V."/>
            <person name="Caskin T.P."/>
            <person name="Diamond M."/>
            <person name="Durham M.E."/>
            <person name="Foxe J.M."/>
            <person name="Go M."/>
            <person name="Henderson B.A."/>
            <person name="Jones I.B."/>
            <person name="McGettigan J.A."/>
            <person name="Micheletti S.J."/>
            <person name="Nasrallah M.E."/>
            <person name="Ortiz D."/>
            <person name="Piller C.R."/>
            <person name="Privatt S.R."/>
            <person name="Schneider S.L."/>
            <person name="Sharp S."/>
            <person name="Smith T.C."/>
            <person name="Stanton J.D."/>
            <person name="Ullery H.E."/>
            <person name="Wilson R.J."/>
            <person name="Serrano M.G."/>
            <person name="Buck G."/>
            <person name="Lee V."/>
            <person name="Wang Y."/>
            <person name="Carvalho R."/>
            <person name="Voegtly L."/>
            <person name="Shi R."/>
            <person name="Duckworth R."/>
            <person name="Johnson A."/>
            <person name="Loviza R."/>
            <person name="Walstead R."/>
            <person name="Shah Z."/>
            <person name="Kiflezghi M."/>
            <person name="Wade K."/>
            <person name="Ball S.L."/>
            <person name="Bradley K.W."/>
            <person name="Asai D.J."/>
            <person name="Bowman C.A."/>
            <person name="Russell D.A."/>
            <person name="Pope W.H."/>
            <person name="Jacobs-Sera D."/>
            <person name="Hendrix R.W."/>
            <person name="Hatfull G.F."/>
        </authorList>
    </citation>
    <scope>NUCLEOTIDE SEQUENCE [LARGE SCALE GENOMIC DNA]</scope>
    <source>
        <strain evidence="2 3">DSM 27648</strain>
    </source>
</reference>
<name>A0A0K1Q4Q0_9BACT</name>
<keyword evidence="3" id="KW-1185">Reference proteome</keyword>